<comment type="caution">
    <text evidence="5">The sequence shown here is derived from an EMBL/GenBank/DDBJ whole genome shotgun (WGS) entry which is preliminary data.</text>
</comment>
<evidence type="ECO:0000256" key="3">
    <source>
        <dbReference type="SAM" id="MobiDB-lite"/>
    </source>
</evidence>
<dbReference type="Gene3D" id="1.50.10.100">
    <property type="entry name" value="Chondroitin AC/alginate lyase"/>
    <property type="match status" value="1"/>
</dbReference>
<dbReference type="SUPFAM" id="SSF48230">
    <property type="entry name" value="Chondroitin AC/alginate lyase"/>
    <property type="match status" value="1"/>
</dbReference>
<evidence type="ECO:0000259" key="4">
    <source>
        <dbReference type="Pfam" id="PF05426"/>
    </source>
</evidence>
<dbReference type="InterPro" id="IPR008397">
    <property type="entry name" value="Alginate_lyase_dom"/>
</dbReference>
<protein>
    <submittedName>
        <fullName evidence="5">Alginate lyase-domain-containing protein</fullName>
    </submittedName>
</protein>
<keyword evidence="6" id="KW-1185">Reference proteome</keyword>
<dbReference type="AlphaFoldDB" id="A0AAD6YEP8"/>
<dbReference type="InterPro" id="IPR008929">
    <property type="entry name" value="Chondroitin_lyas"/>
</dbReference>
<evidence type="ECO:0000256" key="1">
    <source>
        <dbReference type="ARBA" id="ARBA00022729"/>
    </source>
</evidence>
<evidence type="ECO:0000256" key="2">
    <source>
        <dbReference type="ARBA" id="ARBA00023239"/>
    </source>
</evidence>
<accession>A0AAD6YEP8</accession>
<dbReference type="Proteomes" id="UP001219525">
    <property type="component" value="Unassembled WGS sequence"/>
</dbReference>
<feature type="region of interest" description="Disordered" evidence="3">
    <location>
        <begin position="482"/>
        <end position="528"/>
    </location>
</feature>
<feature type="compositionally biased region" description="Polar residues" evidence="3">
    <location>
        <begin position="502"/>
        <end position="528"/>
    </location>
</feature>
<dbReference type="Pfam" id="PF05426">
    <property type="entry name" value="Alginate_lyase"/>
    <property type="match status" value="1"/>
</dbReference>
<sequence>MGFSHYSRQTRWHPPTFFFFHLHILRKPRSFWTLAYTAATAVKTRMALCDTFRRCFQRPPAAPSPVLVLFTTILLAQSAIAANPFTCYANDFVDPAYATAGRYASYLKGAQDTVIAWAEEMNSHGPWSVTFKPVVAPSGNKHDYMSWAPYQWPDCSSVGNKTALSPAQVRKTCPYVFRDGEVNPERSIPDDFQSFFNLSDAILYNALAFTFQNESSSVYSQNVAKYIKTWFLDSNTSMNPNLNYAQMNLGPEGQRGEYTGILDLRMFAKIASGILIIRTRGSADWTPDIDSGFVAWCKKYIAWLQTAPTAKQAAAAKNNHGTFYVNQLMSLMLLVNDTAGATKVGRGYFGGIYKGQIASDGNQPMEATRSRPYHYRNFNIAGMITNARLLKYADPTSNDWNTTSSGATIQTAVDFLMATNPGATHETNVTAEIYPNVEAVAATYGDPQGKYGRFLNASGFPYKDDASFLWDRPLTRVIKAGSGAGTQPSLGPDNSVGIISPGPSTSSNGAVPTTSLNGAAPPTGSSGATPVRPVHAFTVLNGLLLVLGWRL</sequence>
<name>A0AAD6YEP8_9AGAR</name>
<keyword evidence="1" id="KW-0732">Signal</keyword>
<dbReference type="EMBL" id="JARJCW010000031">
    <property type="protein sequence ID" value="KAJ7209249.1"/>
    <property type="molecule type" value="Genomic_DNA"/>
</dbReference>
<reference evidence="5" key="1">
    <citation type="submission" date="2023-03" db="EMBL/GenBank/DDBJ databases">
        <title>Massive genome expansion in bonnet fungi (Mycena s.s.) driven by repeated elements and novel gene families across ecological guilds.</title>
        <authorList>
            <consortium name="Lawrence Berkeley National Laboratory"/>
            <person name="Harder C.B."/>
            <person name="Miyauchi S."/>
            <person name="Viragh M."/>
            <person name="Kuo A."/>
            <person name="Thoen E."/>
            <person name="Andreopoulos B."/>
            <person name="Lu D."/>
            <person name="Skrede I."/>
            <person name="Drula E."/>
            <person name="Henrissat B."/>
            <person name="Morin E."/>
            <person name="Kohler A."/>
            <person name="Barry K."/>
            <person name="LaButti K."/>
            <person name="Morin E."/>
            <person name="Salamov A."/>
            <person name="Lipzen A."/>
            <person name="Mereny Z."/>
            <person name="Hegedus B."/>
            <person name="Baldrian P."/>
            <person name="Stursova M."/>
            <person name="Weitz H."/>
            <person name="Taylor A."/>
            <person name="Grigoriev I.V."/>
            <person name="Nagy L.G."/>
            <person name="Martin F."/>
            <person name="Kauserud H."/>
        </authorList>
    </citation>
    <scope>NUCLEOTIDE SEQUENCE</scope>
    <source>
        <strain evidence="5">9144</strain>
    </source>
</reference>
<feature type="domain" description="Alginate lyase" evidence="4">
    <location>
        <begin position="129"/>
        <end position="418"/>
    </location>
</feature>
<evidence type="ECO:0000313" key="5">
    <source>
        <dbReference type="EMBL" id="KAJ7209249.1"/>
    </source>
</evidence>
<dbReference type="GO" id="GO:0016829">
    <property type="term" value="F:lyase activity"/>
    <property type="evidence" value="ECO:0007669"/>
    <property type="project" value="UniProtKB-KW"/>
</dbReference>
<dbReference type="GO" id="GO:0042597">
    <property type="term" value="C:periplasmic space"/>
    <property type="evidence" value="ECO:0007669"/>
    <property type="project" value="InterPro"/>
</dbReference>
<proteinExistence type="predicted"/>
<evidence type="ECO:0000313" key="6">
    <source>
        <dbReference type="Proteomes" id="UP001219525"/>
    </source>
</evidence>
<gene>
    <name evidence="5" type="ORF">GGX14DRAFT_632494</name>
</gene>
<organism evidence="5 6">
    <name type="scientific">Mycena pura</name>
    <dbReference type="NCBI Taxonomy" id="153505"/>
    <lineage>
        <taxon>Eukaryota</taxon>
        <taxon>Fungi</taxon>
        <taxon>Dikarya</taxon>
        <taxon>Basidiomycota</taxon>
        <taxon>Agaricomycotina</taxon>
        <taxon>Agaricomycetes</taxon>
        <taxon>Agaricomycetidae</taxon>
        <taxon>Agaricales</taxon>
        <taxon>Marasmiineae</taxon>
        <taxon>Mycenaceae</taxon>
        <taxon>Mycena</taxon>
    </lineage>
</organism>
<keyword evidence="2 5" id="KW-0456">Lyase</keyword>